<evidence type="ECO:0000313" key="2">
    <source>
        <dbReference type="Proteomes" id="UP000019249"/>
    </source>
</evidence>
<gene>
    <name evidence="1" type="ORF">MFLO_09017</name>
</gene>
<dbReference type="SUPFAM" id="SSF53474">
    <property type="entry name" value="alpha/beta-Hydrolases"/>
    <property type="match status" value="1"/>
</dbReference>
<sequence length="68" mass="8282">MIRKNKRENRRLPELYQSCGTEDYLYKENVDFHQFLLDEGVPVNYYEAAGEHNFNFWEPGIKKIVEWL</sequence>
<dbReference type="Proteomes" id="UP000019249">
    <property type="component" value="Unassembled WGS sequence"/>
</dbReference>
<name>A0ABN0RER9_9LIST</name>
<reference evidence="1 2" key="1">
    <citation type="journal article" date="2014" name="Int. J. Syst. Evol. Microbiol.">
        <title>Listeria floridensis sp. nov., Listeria aquatica sp. nov., Listeria cornellensis sp. nov., Listeria riparia sp. nov. and Listeria grandensis sp. nov., from agricultural and natural environments.</title>
        <authorList>
            <person name="den Bakker H.C."/>
            <person name="Warchocki S."/>
            <person name="Wright E.M."/>
            <person name="Allred A.F."/>
            <person name="Ahlstrom C."/>
            <person name="Manuel C.S."/>
            <person name="Stasiewicz M.J."/>
            <person name="Burrell A."/>
            <person name="Roof S."/>
            <person name="Strawn L."/>
            <person name="Fortes E.D."/>
            <person name="Nightingale K.K."/>
            <person name="Kephart D."/>
            <person name="Wiedmann M."/>
        </authorList>
    </citation>
    <scope>NUCLEOTIDE SEQUENCE [LARGE SCALE GENOMIC DNA]</scope>
    <source>
        <strain evidence="1 2">FSL S10-1187</strain>
    </source>
</reference>
<organism evidence="1 2">
    <name type="scientific">Listeria floridensis FSL S10-1187</name>
    <dbReference type="NCBI Taxonomy" id="1265817"/>
    <lineage>
        <taxon>Bacteria</taxon>
        <taxon>Bacillati</taxon>
        <taxon>Bacillota</taxon>
        <taxon>Bacilli</taxon>
        <taxon>Bacillales</taxon>
        <taxon>Listeriaceae</taxon>
        <taxon>Listeria</taxon>
    </lineage>
</organism>
<dbReference type="EMBL" id="AODF01000018">
    <property type="protein sequence ID" value="EUJ31352.1"/>
    <property type="molecule type" value="Genomic_DNA"/>
</dbReference>
<dbReference type="InterPro" id="IPR029058">
    <property type="entry name" value="AB_hydrolase_fold"/>
</dbReference>
<comment type="caution">
    <text evidence="1">The sequence shown here is derived from an EMBL/GenBank/DDBJ whole genome shotgun (WGS) entry which is preliminary data.</text>
</comment>
<evidence type="ECO:0000313" key="1">
    <source>
        <dbReference type="EMBL" id="EUJ31352.1"/>
    </source>
</evidence>
<dbReference type="Gene3D" id="3.40.50.1820">
    <property type="entry name" value="alpha/beta hydrolase"/>
    <property type="match status" value="1"/>
</dbReference>
<accession>A0ABN0RER9</accession>
<keyword evidence="2" id="KW-1185">Reference proteome</keyword>
<dbReference type="RefSeq" id="WP_241433588.1">
    <property type="nucleotide sequence ID" value="NZ_AODF01000018.1"/>
</dbReference>
<proteinExistence type="predicted"/>
<protein>
    <submittedName>
        <fullName evidence="1">Acetylesterase</fullName>
    </submittedName>
</protein>